<dbReference type="InterPro" id="IPR003447">
    <property type="entry name" value="FEMABX"/>
</dbReference>
<keyword evidence="9" id="KW-1185">Reference proteome</keyword>
<evidence type="ECO:0000256" key="2">
    <source>
        <dbReference type="ARBA" id="ARBA00022679"/>
    </source>
</evidence>
<dbReference type="Pfam" id="PF13480">
    <property type="entry name" value="Acetyltransf_6"/>
    <property type="match status" value="1"/>
</dbReference>
<dbReference type="Gene3D" id="3.40.630.30">
    <property type="match status" value="2"/>
</dbReference>
<evidence type="ECO:0000256" key="1">
    <source>
        <dbReference type="ARBA" id="ARBA00009943"/>
    </source>
</evidence>
<dbReference type="InterPro" id="IPR038740">
    <property type="entry name" value="BioF2-like_GNAT_dom"/>
</dbReference>
<protein>
    <submittedName>
        <fullName evidence="8">Peptidoglycan bridge formation glycyltransferase FemA/FemB family protein</fullName>
    </submittedName>
</protein>
<evidence type="ECO:0000313" key="8">
    <source>
        <dbReference type="EMBL" id="MBD9700318.1"/>
    </source>
</evidence>
<evidence type="ECO:0000256" key="3">
    <source>
        <dbReference type="ARBA" id="ARBA00022960"/>
    </source>
</evidence>
<organism evidence="8 9">
    <name type="scientific">Flavimobilis rhizosphaerae</name>
    <dbReference type="NCBI Taxonomy" id="2775421"/>
    <lineage>
        <taxon>Bacteria</taxon>
        <taxon>Bacillati</taxon>
        <taxon>Actinomycetota</taxon>
        <taxon>Actinomycetes</taxon>
        <taxon>Micrococcales</taxon>
        <taxon>Jonesiaceae</taxon>
        <taxon>Flavimobilis</taxon>
    </lineage>
</organism>
<comment type="similarity">
    <text evidence="1">Belongs to the FemABX family.</text>
</comment>
<dbReference type="EMBL" id="JACZDF010000008">
    <property type="protein sequence ID" value="MBD9700318.1"/>
    <property type="molecule type" value="Genomic_DNA"/>
</dbReference>
<dbReference type="RefSeq" id="WP_192281708.1">
    <property type="nucleotide sequence ID" value="NZ_JACZDF010000008.1"/>
</dbReference>
<feature type="domain" description="BioF2-like acetyltransferase" evidence="7">
    <location>
        <begin position="159"/>
        <end position="292"/>
    </location>
</feature>
<evidence type="ECO:0000259" key="7">
    <source>
        <dbReference type="Pfam" id="PF13480"/>
    </source>
</evidence>
<dbReference type="InterPro" id="IPR016181">
    <property type="entry name" value="Acyl_CoA_acyltransferase"/>
</dbReference>
<dbReference type="PANTHER" id="PTHR36174:SF1">
    <property type="entry name" value="LIPID II:GLYCINE GLYCYLTRANSFERASE"/>
    <property type="match status" value="1"/>
</dbReference>
<dbReference type="PROSITE" id="PS51191">
    <property type="entry name" value="FEMABX"/>
    <property type="match status" value="1"/>
</dbReference>
<evidence type="ECO:0000256" key="6">
    <source>
        <dbReference type="ARBA" id="ARBA00023316"/>
    </source>
</evidence>
<evidence type="ECO:0000256" key="5">
    <source>
        <dbReference type="ARBA" id="ARBA00023315"/>
    </source>
</evidence>
<comment type="caution">
    <text evidence="8">The sequence shown here is derived from an EMBL/GenBank/DDBJ whole genome shotgun (WGS) entry which is preliminary data.</text>
</comment>
<keyword evidence="2" id="KW-0808">Transferase</keyword>
<accession>A0ABR9DTJ5</accession>
<gene>
    <name evidence="8" type="ORF">IGS67_12595</name>
</gene>
<dbReference type="PANTHER" id="PTHR36174">
    <property type="entry name" value="LIPID II:GLYCINE GLYCYLTRANSFERASE"/>
    <property type="match status" value="1"/>
</dbReference>
<evidence type="ECO:0000256" key="4">
    <source>
        <dbReference type="ARBA" id="ARBA00022984"/>
    </source>
</evidence>
<keyword evidence="5" id="KW-0012">Acyltransferase</keyword>
<dbReference type="InterPro" id="IPR050644">
    <property type="entry name" value="PG_Glycine_Bridge_Synth"/>
</dbReference>
<keyword evidence="4" id="KW-0573">Peptidoglycan synthesis</keyword>
<keyword evidence="3" id="KW-0133">Cell shape</keyword>
<reference evidence="8 9" key="1">
    <citation type="submission" date="2020-09" db="EMBL/GenBank/DDBJ databases">
        <title>Flavimobilis rhizosphaerae sp. nov., isolated from rhizosphere soil of Spartina alterniflora.</title>
        <authorList>
            <person name="Hanqin C."/>
        </authorList>
    </citation>
    <scope>NUCLEOTIDE SEQUENCE [LARGE SCALE GENOMIC DNA]</scope>
    <source>
        <strain evidence="8 9">GY 10621</strain>
    </source>
</reference>
<proteinExistence type="inferred from homology"/>
<name>A0ABR9DTJ5_9MICO</name>
<dbReference type="Proteomes" id="UP000642107">
    <property type="component" value="Unassembled WGS sequence"/>
</dbReference>
<evidence type="ECO:0000313" key="9">
    <source>
        <dbReference type="Proteomes" id="UP000642107"/>
    </source>
</evidence>
<keyword evidence="6" id="KW-0961">Cell wall biogenesis/degradation</keyword>
<sequence>MLHIETVTDPAEWNRLVDAGGGHPLQLWGWGEVKATGAWRALRLRAVDGEGRTVGGAQVLVRRLPAPFRAFAHVPRGPFVGSDGVGTASERSAVARAVVEHCRREVRGIGVALEPDWDAGTELDLPGSRPAEHTILYPSTLILDLTKPEDELLAAAGRSTRYDIRKAARTGLEVRRVTDEAEVRAVIELYKVSAEHAGFALHDDDYYLAIHRELGEASLLVAAFEDGRPCSFVWDVLSGSTAFELYGGVDDTGRKLRANAPVKWHAVRLAAEAGARRYDMNGLLNDGISEFKKSFAQHTDELLGTVEVPFGPLFDVWDRLLPTAKRVVRRLRRA</sequence>
<dbReference type="SUPFAM" id="SSF55729">
    <property type="entry name" value="Acyl-CoA N-acyltransferases (Nat)"/>
    <property type="match status" value="2"/>
</dbReference>